<gene>
    <name evidence="1" type="ORF">MTBBW1_1990003</name>
</gene>
<dbReference type="Proteomes" id="UP000191931">
    <property type="component" value="Unassembled WGS sequence"/>
</dbReference>
<dbReference type="AlphaFoldDB" id="A0A1W1HBE4"/>
<name>A0A1W1HBE4_9BACT</name>
<reference evidence="1 2" key="1">
    <citation type="submission" date="2017-03" db="EMBL/GenBank/DDBJ databases">
        <authorList>
            <person name="Afonso C.L."/>
            <person name="Miller P.J."/>
            <person name="Scott M.A."/>
            <person name="Spackman E."/>
            <person name="Goraichik I."/>
            <person name="Dimitrov K.M."/>
            <person name="Suarez D.L."/>
            <person name="Swayne D.E."/>
        </authorList>
    </citation>
    <scope>NUCLEOTIDE SEQUENCE [LARGE SCALE GENOMIC DNA]</scope>
    <source>
        <strain evidence="1">PRJEB14757</strain>
    </source>
</reference>
<evidence type="ECO:0000313" key="1">
    <source>
        <dbReference type="EMBL" id="SLM29800.1"/>
    </source>
</evidence>
<protein>
    <submittedName>
        <fullName evidence="1">Uncharacterized protein</fullName>
    </submittedName>
</protein>
<organism evidence="1 2">
    <name type="scientific">Desulfamplus magnetovallimortis</name>
    <dbReference type="NCBI Taxonomy" id="1246637"/>
    <lineage>
        <taxon>Bacteria</taxon>
        <taxon>Pseudomonadati</taxon>
        <taxon>Thermodesulfobacteriota</taxon>
        <taxon>Desulfobacteria</taxon>
        <taxon>Desulfobacterales</taxon>
        <taxon>Desulfobacteraceae</taxon>
        <taxon>Desulfamplus</taxon>
    </lineage>
</organism>
<dbReference type="STRING" id="1246637.MTBBW1_1990003"/>
<evidence type="ECO:0000313" key="2">
    <source>
        <dbReference type="Proteomes" id="UP000191931"/>
    </source>
</evidence>
<proteinExistence type="predicted"/>
<sequence length="121" mass="13911">MNFKVGEIMSTKQYQIVFDWWDALLEISDSQETKEAIEKQLRSFSDGQKLLDEENGDVIQAYLKQMSTQLITASIDCTLSGVVKLFQNKDDFLSLDGSMGVKLLSIDNWVFHLTDFEFEEV</sequence>
<keyword evidence="2" id="KW-1185">Reference proteome</keyword>
<dbReference type="EMBL" id="FWEV01000111">
    <property type="protein sequence ID" value="SLM29800.1"/>
    <property type="molecule type" value="Genomic_DNA"/>
</dbReference>
<accession>A0A1W1HBE4</accession>